<dbReference type="Gene3D" id="3.30.420.380">
    <property type="match status" value="1"/>
</dbReference>
<dbReference type="AlphaFoldDB" id="A0A6M4AYW6"/>
<feature type="transmembrane region" description="Helical" evidence="1">
    <location>
        <begin position="244"/>
        <end position="266"/>
    </location>
</feature>
<dbReference type="Proteomes" id="UP000503018">
    <property type="component" value="Chromosome"/>
</dbReference>
<dbReference type="GO" id="GO:0015628">
    <property type="term" value="P:protein secretion by the type II secretion system"/>
    <property type="evidence" value="ECO:0007669"/>
    <property type="project" value="InterPro"/>
</dbReference>
<evidence type="ECO:0000259" key="2">
    <source>
        <dbReference type="Pfam" id="PF05134"/>
    </source>
</evidence>
<dbReference type="RefSeq" id="WP_169945284.1">
    <property type="nucleotide sequence ID" value="NZ_CP053015.1"/>
</dbReference>
<name>A0A6M4AYW6_9SPHN</name>
<organism evidence="3 4">
    <name type="scientific">Sphingomonas lacunae</name>
    <dbReference type="NCBI Taxonomy" id="2698828"/>
    <lineage>
        <taxon>Bacteria</taxon>
        <taxon>Pseudomonadati</taxon>
        <taxon>Pseudomonadota</taxon>
        <taxon>Alphaproteobacteria</taxon>
        <taxon>Sphingomonadales</taxon>
        <taxon>Sphingomonadaceae</taxon>
        <taxon>Sphingomonas</taxon>
    </lineage>
</organism>
<reference evidence="3 4" key="1">
    <citation type="submission" date="2020-01" db="EMBL/GenBank/DDBJ databases">
        <title>Sphingomonas sp. strain CSW-10.</title>
        <authorList>
            <person name="Chen W.-M."/>
        </authorList>
    </citation>
    <scope>NUCLEOTIDE SEQUENCE [LARGE SCALE GENOMIC DNA]</scope>
    <source>
        <strain evidence="3 4">CSW-10</strain>
    </source>
</reference>
<dbReference type="GO" id="GO:0015627">
    <property type="term" value="C:type II protein secretion system complex"/>
    <property type="evidence" value="ECO:0007669"/>
    <property type="project" value="InterPro"/>
</dbReference>
<dbReference type="InterPro" id="IPR024230">
    <property type="entry name" value="GspL_cyto_dom"/>
</dbReference>
<dbReference type="Pfam" id="PF05134">
    <property type="entry name" value="T2SSL"/>
    <property type="match status" value="1"/>
</dbReference>
<dbReference type="GO" id="GO:0009276">
    <property type="term" value="C:Gram-negative-bacterium-type cell wall"/>
    <property type="evidence" value="ECO:0007669"/>
    <property type="project" value="InterPro"/>
</dbReference>
<keyword evidence="1" id="KW-0812">Transmembrane</keyword>
<dbReference type="InterPro" id="IPR007812">
    <property type="entry name" value="T2SS_protein-GspL"/>
</dbReference>
<gene>
    <name evidence="3" type="ORF">GV829_07050</name>
</gene>
<dbReference type="EMBL" id="CP053015">
    <property type="protein sequence ID" value="QJQ32241.1"/>
    <property type="molecule type" value="Genomic_DNA"/>
</dbReference>
<evidence type="ECO:0000313" key="3">
    <source>
        <dbReference type="EMBL" id="QJQ32241.1"/>
    </source>
</evidence>
<dbReference type="InterPro" id="IPR043129">
    <property type="entry name" value="ATPase_NBD"/>
</dbReference>
<sequence length="390" mass="40920">MSAQDVLIVTLPPAASLAAPGEPVHHRSHWWHMLDGQVIASGNTLDDLHAATGDSTNGQTMLVALAPVADVTLQGANFPGLTARQADATARLLAAEKSITPAVDLHIATSHTTSFSANSHLIAITSHSLMSRWRDWLASYGLVADHVVPAALLLPSPPVDRPGSFVRATLGDQPILRSDNTAFVADPALVSQLVEDSARIIDTPADTIERAMQDLSEAIPLDLLCGKWAKAPPALIDAFTLSRAILLFGLILLASIAIPLAMLGRLKWDTAALDRRATAQAANVLTEPLPLAQAIPQLDERLANLGGGTARFSATYAALVAAMEPAPTVALTNLAWSPDGTLSATLAAPRTEDINTVLLALQAAGYTITATPRSGTDGRTMGDITIRSVR</sequence>
<evidence type="ECO:0000256" key="1">
    <source>
        <dbReference type="SAM" id="Phobius"/>
    </source>
</evidence>
<proteinExistence type="predicted"/>
<keyword evidence="1" id="KW-0472">Membrane</keyword>
<evidence type="ECO:0000313" key="4">
    <source>
        <dbReference type="Proteomes" id="UP000503018"/>
    </source>
</evidence>
<keyword evidence="4" id="KW-1185">Reference proteome</keyword>
<accession>A0A6M4AYW6</accession>
<dbReference type="NCBIfam" id="TIGR01709">
    <property type="entry name" value="typeII_sec_gspL"/>
    <property type="match status" value="1"/>
</dbReference>
<dbReference type="SUPFAM" id="SSF53067">
    <property type="entry name" value="Actin-like ATPase domain"/>
    <property type="match status" value="1"/>
</dbReference>
<keyword evidence="1" id="KW-1133">Transmembrane helix</keyword>
<dbReference type="KEGG" id="slan:GV829_07050"/>
<feature type="domain" description="GspL cytoplasmic actin-ATPase-like" evidence="2">
    <location>
        <begin position="31"/>
        <end position="157"/>
    </location>
</feature>
<protein>
    <recommendedName>
        <fullName evidence="2">GspL cytoplasmic actin-ATPase-like domain-containing protein</fullName>
    </recommendedName>
</protein>